<proteinExistence type="inferred from homology"/>
<dbReference type="SUPFAM" id="SSF51161">
    <property type="entry name" value="Trimeric LpxA-like enzymes"/>
    <property type="match status" value="1"/>
</dbReference>
<dbReference type="SMART" id="SM01266">
    <property type="entry name" value="Mac"/>
    <property type="match status" value="1"/>
</dbReference>
<evidence type="ECO:0000256" key="2">
    <source>
        <dbReference type="ARBA" id="ARBA00022679"/>
    </source>
</evidence>
<dbReference type="InterPro" id="IPR018357">
    <property type="entry name" value="Hexapep_transf_CS"/>
</dbReference>
<comment type="caution">
    <text evidence="7">The sequence shown here is derived from an EMBL/GenBank/DDBJ whole genome shotgun (WGS) entry which is preliminary data.</text>
</comment>
<dbReference type="InterPro" id="IPR001451">
    <property type="entry name" value="Hexapep"/>
</dbReference>
<keyword evidence="8" id="KW-1185">Reference proteome</keyword>
<dbReference type="PROSITE" id="PS00101">
    <property type="entry name" value="HEXAPEP_TRANSFERASES"/>
    <property type="match status" value="1"/>
</dbReference>
<evidence type="ECO:0000256" key="3">
    <source>
        <dbReference type="ARBA" id="ARBA00022737"/>
    </source>
</evidence>
<protein>
    <recommendedName>
        <fullName evidence="5">Acetyltransferase</fullName>
        <ecNumber evidence="5">2.3.1.-</ecNumber>
    </recommendedName>
</protein>
<reference evidence="7 8" key="1">
    <citation type="submission" date="2018-08" db="EMBL/GenBank/DDBJ databases">
        <title>A genome reference for cultivated species of the human gut microbiota.</title>
        <authorList>
            <person name="Zou Y."/>
            <person name="Xue W."/>
            <person name="Luo G."/>
        </authorList>
    </citation>
    <scope>NUCLEOTIDE SEQUENCE [LARGE SCALE GENOMIC DNA]</scope>
    <source>
        <strain evidence="7 8">AF37-2AT</strain>
    </source>
</reference>
<gene>
    <name evidence="7" type="ORF">DW016_08905</name>
</gene>
<dbReference type="GO" id="GO:0008870">
    <property type="term" value="F:galactoside O-acetyltransferase activity"/>
    <property type="evidence" value="ECO:0007669"/>
    <property type="project" value="TreeGrafter"/>
</dbReference>
<evidence type="ECO:0000256" key="4">
    <source>
        <dbReference type="ARBA" id="ARBA00023315"/>
    </source>
</evidence>
<dbReference type="RefSeq" id="WP_024732133.1">
    <property type="nucleotide sequence ID" value="NZ_BAABYU010000001.1"/>
</dbReference>
<keyword evidence="3" id="KW-0677">Repeat</keyword>
<dbReference type="InterPro" id="IPR039369">
    <property type="entry name" value="LacA-like"/>
</dbReference>
<evidence type="ECO:0000313" key="7">
    <source>
        <dbReference type="EMBL" id="RGE87046.1"/>
    </source>
</evidence>
<sequence>MKEEEKIFAGYMFDPRKQELREIKHKAHEACRQYNVLDEYDPRREEILRGMLGKVGQVFYFQGPVQFNYGSHTFIGENFFANFNLTVMDDGKIIIGDHVCFGPNVSLMATSHPLISQERMGLNQEGKTTMAEYAPEIVIGNQVWIACNTVVLGGVHIGDGAVIGAGSVVTKDIPAHYLAFGNPCRPIRPITEADSKRSLILPEDQEHFFYNFKQ</sequence>
<dbReference type="Proteomes" id="UP000261080">
    <property type="component" value="Unassembled WGS sequence"/>
</dbReference>
<dbReference type="CDD" id="cd03357">
    <property type="entry name" value="LbH_MAT_GAT"/>
    <property type="match status" value="1"/>
</dbReference>
<feature type="domain" description="Maltose/galactoside acetyltransferase" evidence="6">
    <location>
        <begin position="4"/>
        <end position="57"/>
    </location>
</feature>
<dbReference type="InterPro" id="IPR011004">
    <property type="entry name" value="Trimer_LpxA-like_sf"/>
</dbReference>
<organism evidence="7 8">
    <name type="scientific">Sellimonas intestinalis</name>
    <dbReference type="NCBI Taxonomy" id="1653434"/>
    <lineage>
        <taxon>Bacteria</taxon>
        <taxon>Bacillati</taxon>
        <taxon>Bacillota</taxon>
        <taxon>Clostridia</taxon>
        <taxon>Lachnospirales</taxon>
        <taxon>Lachnospiraceae</taxon>
        <taxon>Sellimonas</taxon>
    </lineage>
</organism>
<evidence type="ECO:0000256" key="5">
    <source>
        <dbReference type="RuleBase" id="RU367021"/>
    </source>
</evidence>
<comment type="similarity">
    <text evidence="1 5">Belongs to the transferase hexapeptide repeat family.</text>
</comment>
<dbReference type="GeneID" id="97192211"/>
<dbReference type="Gene3D" id="2.160.10.10">
    <property type="entry name" value="Hexapeptide repeat proteins"/>
    <property type="match status" value="1"/>
</dbReference>
<dbReference type="PANTHER" id="PTHR43017">
    <property type="entry name" value="GALACTOSIDE O-ACETYLTRANSFERASE"/>
    <property type="match status" value="1"/>
</dbReference>
<keyword evidence="4 5" id="KW-0012">Acyltransferase</keyword>
<keyword evidence="2 5" id="KW-0808">Transferase</keyword>
<accession>A0A3E3K214</accession>
<dbReference type="PANTHER" id="PTHR43017:SF1">
    <property type="entry name" value="ACETYLTRANSFERASE YJL218W-RELATED"/>
    <property type="match status" value="1"/>
</dbReference>
<dbReference type="Pfam" id="PF00132">
    <property type="entry name" value="Hexapep"/>
    <property type="match status" value="1"/>
</dbReference>
<dbReference type="InterPro" id="IPR024688">
    <property type="entry name" value="Mac_dom"/>
</dbReference>
<dbReference type="EMBL" id="QVLX01000004">
    <property type="protein sequence ID" value="RGE87046.1"/>
    <property type="molecule type" value="Genomic_DNA"/>
</dbReference>
<dbReference type="EC" id="2.3.1.-" evidence="5"/>
<evidence type="ECO:0000256" key="1">
    <source>
        <dbReference type="ARBA" id="ARBA00007274"/>
    </source>
</evidence>
<dbReference type="AlphaFoldDB" id="A0A3E3K214"/>
<dbReference type="OrthoDB" id="9801697at2"/>
<evidence type="ECO:0000259" key="6">
    <source>
        <dbReference type="SMART" id="SM01266"/>
    </source>
</evidence>
<dbReference type="Pfam" id="PF12464">
    <property type="entry name" value="Mac"/>
    <property type="match status" value="1"/>
</dbReference>
<evidence type="ECO:0000313" key="8">
    <source>
        <dbReference type="Proteomes" id="UP000261080"/>
    </source>
</evidence>
<name>A0A3E3K214_9FIRM</name>